<dbReference type="RefSeq" id="WP_154504748.1">
    <property type="nucleotide sequence ID" value="NZ_VUMN01000017.1"/>
</dbReference>
<gene>
    <name evidence="1" type="ORF">FYJ51_07750</name>
</gene>
<comment type="caution">
    <text evidence="1">The sequence shown here is derived from an EMBL/GenBank/DDBJ whole genome shotgun (WGS) entry which is preliminary data.</text>
</comment>
<dbReference type="Proteomes" id="UP000461880">
    <property type="component" value="Unassembled WGS sequence"/>
</dbReference>
<organism evidence="1 2">
    <name type="scientific">Stecheria intestinalis</name>
    <dbReference type="NCBI Taxonomy" id="2606630"/>
    <lineage>
        <taxon>Bacteria</taxon>
        <taxon>Bacillati</taxon>
        <taxon>Bacillota</taxon>
        <taxon>Erysipelotrichia</taxon>
        <taxon>Erysipelotrichales</taxon>
        <taxon>Erysipelotrichaceae</taxon>
        <taxon>Stecheria</taxon>
    </lineage>
</organism>
<evidence type="ECO:0000313" key="2">
    <source>
        <dbReference type="Proteomes" id="UP000461880"/>
    </source>
</evidence>
<accession>A0A7X2NST9</accession>
<evidence type="ECO:0000313" key="1">
    <source>
        <dbReference type="EMBL" id="MSS58800.1"/>
    </source>
</evidence>
<dbReference type="EMBL" id="VUMN01000017">
    <property type="protein sequence ID" value="MSS58800.1"/>
    <property type="molecule type" value="Genomic_DNA"/>
</dbReference>
<proteinExistence type="predicted"/>
<reference evidence="1 2" key="1">
    <citation type="submission" date="2019-08" db="EMBL/GenBank/DDBJ databases">
        <title>In-depth cultivation of the pig gut microbiome towards novel bacterial diversity and tailored functional studies.</title>
        <authorList>
            <person name="Wylensek D."/>
            <person name="Hitch T.C.A."/>
            <person name="Clavel T."/>
        </authorList>
    </citation>
    <scope>NUCLEOTIDE SEQUENCE [LARGE SCALE GENOMIC DNA]</scope>
    <source>
        <strain evidence="1 2">Oil+RF-744-GAM-WT-6</strain>
    </source>
</reference>
<keyword evidence="2" id="KW-1185">Reference proteome</keyword>
<sequence length="111" mass="12459">MTISLSGDAIAEVQIYLDGEFITHTADLNYQIDSIDASKDHQIRVVAISSDKSRFTPSESTFTAGRYYYPTPELITPTPEITPEPLLLQAHPLVQHQRKHKSQNSMWAVST</sequence>
<dbReference type="AlphaFoldDB" id="A0A7X2NST9"/>
<name>A0A7X2NST9_9FIRM</name>
<protein>
    <submittedName>
        <fullName evidence="1">Uncharacterized protein</fullName>
    </submittedName>
</protein>